<dbReference type="PANTHER" id="PTHR39624:SF2">
    <property type="entry name" value="OSMC-LIKE PROTEIN"/>
    <property type="match status" value="1"/>
</dbReference>
<dbReference type="RefSeq" id="WP_188770611.1">
    <property type="nucleotide sequence ID" value="NZ_BMKK01000015.1"/>
</dbReference>
<dbReference type="InterPro" id="IPR003718">
    <property type="entry name" value="OsmC/Ohr_fam"/>
</dbReference>
<comment type="caution">
    <text evidence="1">The sequence shown here is derived from an EMBL/GenBank/DDBJ whole genome shotgun (WGS) entry which is preliminary data.</text>
</comment>
<name>A0A916Z838_9BACT</name>
<dbReference type="SUPFAM" id="SSF82784">
    <property type="entry name" value="OsmC-like"/>
    <property type="match status" value="1"/>
</dbReference>
<dbReference type="Proteomes" id="UP000609064">
    <property type="component" value="Unassembled WGS sequence"/>
</dbReference>
<dbReference type="Gene3D" id="3.30.300.20">
    <property type="match status" value="1"/>
</dbReference>
<protein>
    <submittedName>
        <fullName evidence="1">Osmotically inducible protein C</fullName>
    </submittedName>
</protein>
<proteinExistence type="predicted"/>
<reference evidence="1" key="1">
    <citation type="journal article" date="2014" name="Int. J. Syst. Evol. Microbiol.">
        <title>Complete genome sequence of Corynebacterium casei LMG S-19264T (=DSM 44701T), isolated from a smear-ripened cheese.</title>
        <authorList>
            <consortium name="US DOE Joint Genome Institute (JGI-PGF)"/>
            <person name="Walter F."/>
            <person name="Albersmeier A."/>
            <person name="Kalinowski J."/>
            <person name="Ruckert C."/>
        </authorList>
    </citation>
    <scope>NUCLEOTIDE SEQUENCE</scope>
    <source>
        <strain evidence="1">CGMCC 1.15958</strain>
    </source>
</reference>
<reference evidence="1" key="2">
    <citation type="submission" date="2020-09" db="EMBL/GenBank/DDBJ databases">
        <authorList>
            <person name="Sun Q."/>
            <person name="Zhou Y."/>
        </authorList>
    </citation>
    <scope>NUCLEOTIDE SEQUENCE</scope>
    <source>
        <strain evidence="1">CGMCC 1.15958</strain>
    </source>
</reference>
<evidence type="ECO:0000313" key="2">
    <source>
        <dbReference type="Proteomes" id="UP000609064"/>
    </source>
</evidence>
<dbReference type="AlphaFoldDB" id="A0A916Z838"/>
<dbReference type="PANTHER" id="PTHR39624">
    <property type="entry name" value="PROTEIN INVOLVED IN RIMO-MEDIATED BETA-METHYLTHIOLATION OF RIBOSOMAL PROTEIN S12 YCAO"/>
    <property type="match status" value="1"/>
</dbReference>
<sequence>MAEITKVKASIGRDRYQTVIQTDKHELIGDEPIENNGTDLGPDPYEFILAGLATCTAATLRMYADRKGWDLEQLEIELSLQVERVGVSQSTNILRELHFVGNLDDEQKAMLLNIAEKCPVHKLLTNQVIITTKQI</sequence>
<dbReference type="InterPro" id="IPR015946">
    <property type="entry name" value="KH_dom-like_a/b"/>
</dbReference>
<organism evidence="1 2">
    <name type="scientific">Emticicia aquatilis</name>
    <dbReference type="NCBI Taxonomy" id="1537369"/>
    <lineage>
        <taxon>Bacteria</taxon>
        <taxon>Pseudomonadati</taxon>
        <taxon>Bacteroidota</taxon>
        <taxon>Cytophagia</taxon>
        <taxon>Cytophagales</taxon>
        <taxon>Leadbetterellaceae</taxon>
        <taxon>Emticicia</taxon>
    </lineage>
</organism>
<gene>
    <name evidence="1" type="ORF">GCM10011514_49680</name>
</gene>
<dbReference type="EMBL" id="BMKK01000015">
    <property type="protein sequence ID" value="GGD79741.1"/>
    <property type="molecule type" value="Genomic_DNA"/>
</dbReference>
<evidence type="ECO:0000313" key="1">
    <source>
        <dbReference type="EMBL" id="GGD79741.1"/>
    </source>
</evidence>
<accession>A0A916Z838</accession>
<dbReference type="Pfam" id="PF02566">
    <property type="entry name" value="OsmC"/>
    <property type="match status" value="1"/>
</dbReference>
<keyword evidence="2" id="KW-1185">Reference proteome</keyword>
<dbReference type="InterPro" id="IPR036102">
    <property type="entry name" value="OsmC/Ohrsf"/>
</dbReference>